<evidence type="ECO:0000256" key="10">
    <source>
        <dbReference type="ARBA" id="ARBA00023136"/>
    </source>
</evidence>
<keyword evidence="6" id="KW-0378">Hydrolase</keyword>
<keyword evidence="8 11" id="KW-1133">Transmembrane helix</keyword>
<sequence>MDFVYPENPLHVPKDLTLPTKNHKRNLWFAVTGLIGFAIIYILTAAWFTGATIYLVSVGLESPNSNLFTFVSALASGMIAFFMIKALFFVKKGEISQEYEVTEESEPKLFKFLYRLADETGAPRPHRVFLSSRVNACVFYDLSILNFFFPSKKNLEIGLGLVNVLTISELKAVLAHEFGHFAQRSMAVGNWVYIAQQIAAHIIAKRDALDDFLKSWSYTDLRLAWVFWILRLAVWSLRATLESVFNLVLMAQHALSREMEFQADLVAVSVTGSDALVHALHKLQAADSTWDSAQNFFYRQAQENKVTANIFNVHLRTIDHMGRILNDPGYCKVAVLPETNPSEHRVFTTEIAQPPKMWATHPYNHERENNAKKVYIPAALDDRESWVVFDDPEGLKRKFVKQLLSNFPEEVNTDDQTIGKLDEEYKQEYLDSRYRGAYLGRSFVRYAEKPEDFFEHKIESISKALGELYPPNLSEDLEKFRNLERELDLLSALRDGFLVPPDGIIRFRGTELKKRELPKAIETVRQEYEQVLQTVFEHDRLCRSAHLQAAKEIGKGWPEYLSGLLEVLHYADHSRADVEDARGFLNNVYAVVTADRNVSSRELDRLVAAGTELFNALEIVYRHAERIELDKELLKRLGVDSWTAVLGKFEFVPPTRDNMNEWLKVVDSWIDATYNSLSQLRFSSLEELLLTEAKILNWTLDKKSKPEPASGRSFVVKDYPKITPGKERQLQKRLGLWDRFQTADGLVPGILRFSISSAIIGGILYSTIYWILIL</sequence>
<evidence type="ECO:0000256" key="11">
    <source>
        <dbReference type="SAM" id="Phobius"/>
    </source>
</evidence>
<organism evidence="13 14">
    <name type="scientific">Leptospira wolffii</name>
    <dbReference type="NCBI Taxonomy" id="409998"/>
    <lineage>
        <taxon>Bacteria</taxon>
        <taxon>Pseudomonadati</taxon>
        <taxon>Spirochaetota</taxon>
        <taxon>Spirochaetia</taxon>
        <taxon>Leptospirales</taxon>
        <taxon>Leptospiraceae</taxon>
        <taxon>Leptospira</taxon>
    </lineage>
</organism>
<dbReference type="InterPro" id="IPR001915">
    <property type="entry name" value="Peptidase_M48"/>
</dbReference>
<keyword evidence="2" id="KW-1003">Cell membrane</keyword>
<gene>
    <name evidence="13" type="ORF">CH371_18090</name>
</gene>
<dbReference type="PANTHER" id="PTHR43221:SF2">
    <property type="entry name" value="PROTEASE HTPX HOMOLOG"/>
    <property type="match status" value="1"/>
</dbReference>
<keyword evidence="7" id="KW-0862">Zinc</keyword>
<evidence type="ECO:0000259" key="12">
    <source>
        <dbReference type="Pfam" id="PF01435"/>
    </source>
</evidence>
<dbReference type="CDD" id="cd07328">
    <property type="entry name" value="M48_Ste24p_like"/>
    <property type="match status" value="1"/>
</dbReference>
<dbReference type="GO" id="GO:0046872">
    <property type="term" value="F:metal ion binding"/>
    <property type="evidence" value="ECO:0007669"/>
    <property type="project" value="UniProtKB-KW"/>
</dbReference>
<keyword evidence="5" id="KW-0479">Metal-binding</keyword>
<evidence type="ECO:0000256" key="1">
    <source>
        <dbReference type="ARBA" id="ARBA00001947"/>
    </source>
</evidence>
<evidence type="ECO:0000256" key="4">
    <source>
        <dbReference type="ARBA" id="ARBA00022692"/>
    </source>
</evidence>
<protein>
    <submittedName>
        <fullName evidence="13">Heat-shock protein HtpX</fullName>
    </submittedName>
</protein>
<dbReference type="Gene3D" id="3.30.2010.10">
    <property type="entry name" value="Metalloproteases ('zincins'), catalytic domain"/>
    <property type="match status" value="1"/>
</dbReference>
<evidence type="ECO:0000256" key="7">
    <source>
        <dbReference type="ARBA" id="ARBA00022833"/>
    </source>
</evidence>
<dbReference type="GO" id="GO:0006508">
    <property type="term" value="P:proteolysis"/>
    <property type="evidence" value="ECO:0007669"/>
    <property type="project" value="UniProtKB-KW"/>
</dbReference>
<evidence type="ECO:0000256" key="9">
    <source>
        <dbReference type="ARBA" id="ARBA00023049"/>
    </source>
</evidence>
<dbReference type="EMBL" id="NPDT01000010">
    <property type="protein sequence ID" value="PJZ64331.1"/>
    <property type="molecule type" value="Genomic_DNA"/>
</dbReference>
<evidence type="ECO:0000256" key="8">
    <source>
        <dbReference type="ARBA" id="ARBA00022989"/>
    </source>
</evidence>
<dbReference type="RefSeq" id="WP_100760108.1">
    <property type="nucleotide sequence ID" value="NZ_NPDT01000010.1"/>
</dbReference>
<dbReference type="PANTHER" id="PTHR43221">
    <property type="entry name" value="PROTEASE HTPX"/>
    <property type="match status" value="1"/>
</dbReference>
<evidence type="ECO:0000313" key="13">
    <source>
        <dbReference type="EMBL" id="PJZ64331.1"/>
    </source>
</evidence>
<feature type="transmembrane region" description="Helical" evidence="11">
    <location>
        <begin position="67"/>
        <end position="90"/>
    </location>
</feature>
<dbReference type="Proteomes" id="UP000231912">
    <property type="component" value="Unassembled WGS sequence"/>
</dbReference>
<evidence type="ECO:0000256" key="3">
    <source>
        <dbReference type="ARBA" id="ARBA00022670"/>
    </source>
</evidence>
<dbReference type="Pfam" id="PF01435">
    <property type="entry name" value="Peptidase_M48"/>
    <property type="match status" value="1"/>
</dbReference>
<evidence type="ECO:0000256" key="2">
    <source>
        <dbReference type="ARBA" id="ARBA00022475"/>
    </source>
</evidence>
<feature type="domain" description="Peptidase M48" evidence="12">
    <location>
        <begin position="113"/>
        <end position="372"/>
    </location>
</feature>
<evidence type="ECO:0000313" key="14">
    <source>
        <dbReference type="Proteomes" id="UP000231912"/>
    </source>
</evidence>
<keyword evidence="3" id="KW-0645">Protease</keyword>
<dbReference type="AlphaFoldDB" id="A0A2M9Z7C1"/>
<dbReference type="InterPro" id="IPR050083">
    <property type="entry name" value="HtpX_protease"/>
</dbReference>
<proteinExistence type="predicted"/>
<feature type="transmembrane region" description="Helical" evidence="11">
    <location>
        <begin position="27"/>
        <end position="55"/>
    </location>
</feature>
<comment type="caution">
    <text evidence="13">The sequence shown here is derived from an EMBL/GenBank/DDBJ whole genome shotgun (WGS) entry which is preliminary data.</text>
</comment>
<keyword evidence="4 11" id="KW-0812">Transmembrane</keyword>
<reference evidence="13 14" key="1">
    <citation type="submission" date="2017-07" db="EMBL/GenBank/DDBJ databases">
        <title>Leptospira spp. isolated from tropical soils.</title>
        <authorList>
            <person name="Thibeaux R."/>
            <person name="Iraola G."/>
            <person name="Ferres I."/>
            <person name="Bierque E."/>
            <person name="Girault D."/>
            <person name="Soupe-Gilbert M.-E."/>
            <person name="Picardeau M."/>
            <person name="Goarant C."/>
        </authorList>
    </citation>
    <scope>NUCLEOTIDE SEQUENCE [LARGE SCALE GENOMIC DNA]</scope>
    <source>
        <strain evidence="13 14">FH2-C-A2</strain>
    </source>
</reference>
<comment type="cofactor">
    <cofactor evidence="1">
        <name>Zn(2+)</name>
        <dbReference type="ChEBI" id="CHEBI:29105"/>
    </cofactor>
</comment>
<accession>A0A2M9Z7C1</accession>
<keyword evidence="9" id="KW-0482">Metalloprotease</keyword>
<name>A0A2M9Z7C1_9LEPT</name>
<evidence type="ECO:0000256" key="6">
    <source>
        <dbReference type="ARBA" id="ARBA00022801"/>
    </source>
</evidence>
<dbReference type="GO" id="GO:0004222">
    <property type="term" value="F:metalloendopeptidase activity"/>
    <property type="evidence" value="ECO:0007669"/>
    <property type="project" value="InterPro"/>
</dbReference>
<evidence type="ECO:0000256" key="5">
    <source>
        <dbReference type="ARBA" id="ARBA00022723"/>
    </source>
</evidence>
<keyword evidence="10 11" id="KW-0472">Membrane</keyword>
<feature type="transmembrane region" description="Helical" evidence="11">
    <location>
        <begin position="750"/>
        <end position="772"/>
    </location>
</feature>